<organism evidence="1 2">
    <name type="scientific">Scutellospora calospora</name>
    <dbReference type="NCBI Taxonomy" id="85575"/>
    <lineage>
        <taxon>Eukaryota</taxon>
        <taxon>Fungi</taxon>
        <taxon>Fungi incertae sedis</taxon>
        <taxon>Mucoromycota</taxon>
        <taxon>Glomeromycotina</taxon>
        <taxon>Glomeromycetes</taxon>
        <taxon>Diversisporales</taxon>
        <taxon>Gigasporaceae</taxon>
        <taxon>Scutellospora</taxon>
    </lineage>
</organism>
<keyword evidence="2" id="KW-1185">Reference proteome</keyword>
<comment type="caution">
    <text evidence="1">The sequence shown here is derived from an EMBL/GenBank/DDBJ whole genome shotgun (WGS) entry which is preliminary data.</text>
</comment>
<sequence>NPNYTLSVLATKFEIKLNTIHDILTEKDTWLTLKKDSPLANSK</sequence>
<gene>
    <name evidence="1" type="ORF">SCALOS_LOCUS8992</name>
</gene>
<proteinExistence type="predicted"/>
<evidence type="ECO:0000313" key="1">
    <source>
        <dbReference type="EMBL" id="CAG8659951.1"/>
    </source>
</evidence>
<name>A0ACA9NMV9_9GLOM</name>
<dbReference type="Proteomes" id="UP000789860">
    <property type="component" value="Unassembled WGS sequence"/>
</dbReference>
<dbReference type="EMBL" id="CAJVPM010025921">
    <property type="protein sequence ID" value="CAG8659951.1"/>
    <property type="molecule type" value="Genomic_DNA"/>
</dbReference>
<accession>A0ACA9NMV9</accession>
<feature type="non-terminal residue" evidence="1">
    <location>
        <position position="1"/>
    </location>
</feature>
<reference evidence="1" key="1">
    <citation type="submission" date="2021-06" db="EMBL/GenBank/DDBJ databases">
        <authorList>
            <person name="Kallberg Y."/>
            <person name="Tangrot J."/>
            <person name="Rosling A."/>
        </authorList>
    </citation>
    <scope>NUCLEOTIDE SEQUENCE</scope>
    <source>
        <strain evidence="1">AU212A</strain>
    </source>
</reference>
<evidence type="ECO:0000313" key="2">
    <source>
        <dbReference type="Proteomes" id="UP000789860"/>
    </source>
</evidence>
<protein>
    <submittedName>
        <fullName evidence="1">6549_t:CDS:1</fullName>
    </submittedName>
</protein>